<proteinExistence type="predicted"/>
<evidence type="ECO:0000256" key="1">
    <source>
        <dbReference type="SAM" id="MobiDB-lite"/>
    </source>
</evidence>
<name>A0AAV3UHA6_9EURY</name>
<dbReference type="InterPro" id="IPR051604">
    <property type="entry name" value="Ergot_Alk_Oxidoreductase"/>
</dbReference>
<dbReference type="Pfam" id="PF13460">
    <property type="entry name" value="NAD_binding_10"/>
    <property type="match status" value="1"/>
</dbReference>
<sequence length="276" mass="29853">MTSPILVTGGTGRVGSLVVSRLRDADREVRVLSRRSHDSKDGIEFVTGDLDTGEGIEAAVNGIGTIVHCASSVKGDEDKARTLMQAASQAGVQHLVYISIVGIDEIPVDSIVGRIMFSPIASQQAAEKVVADSDIPWTTLRATQFHQLILTVAEGMAKLPVMPVPAGFQFQPVDADEVAARLVELALGEPAGMVPDMGGPQVYDMTDLLREYLRARHRRRLIMPILLPGKAAHAYRDGVNLAPEQAVGHRTWEEFLEEKPWDTGSERNLSQAGELA</sequence>
<dbReference type="SUPFAM" id="SSF51735">
    <property type="entry name" value="NAD(P)-binding Rossmann-fold domains"/>
    <property type="match status" value="1"/>
</dbReference>
<dbReference type="RefSeq" id="WP_227777519.1">
    <property type="nucleotide sequence ID" value="NZ_CP085302.1"/>
</dbReference>
<dbReference type="PANTHER" id="PTHR43162:SF1">
    <property type="entry name" value="PRESTALK A DIFFERENTIATION PROTEIN A"/>
    <property type="match status" value="1"/>
</dbReference>
<dbReference type="InterPro" id="IPR016040">
    <property type="entry name" value="NAD(P)-bd_dom"/>
</dbReference>
<feature type="region of interest" description="Disordered" evidence="1">
    <location>
        <begin position="257"/>
        <end position="276"/>
    </location>
</feature>
<organism evidence="3 4">
    <name type="scientific">Haladaptatus pallidirubidus</name>
    <dbReference type="NCBI Taxonomy" id="1008152"/>
    <lineage>
        <taxon>Archaea</taxon>
        <taxon>Methanobacteriati</taxon>
        <taxon>Methanobacteriota</taxon>
        <taxon>Stenosarchaea group</taxon>
        <taxon>Halobacteria</taxon>
        <taxon>Halobacteriales</taxon>
        <taxon>Haladaptataceae</taxon>
        <taxon>Haladaptatus</taxon>
    </lineage>
</organism>
<evidence type="ECO:0000313" key="4">
    <source>
        <dbReference type="Proteomes" id="UP001501729"/>
    </source>
</evidence>
<accession>A0AAV3UHA6</accession>
<evidence type="ECO:0000259" key="2">
    <source>
        <dbReference type="Pfam" id="PF13460"/>
    </source>
</evidence>
<gene>
    <name evidence="3" type="ORF">GCM10025751_23290</name>
</gene>
<dbReference type="GeneID" id="68615415"/>
<dbReference type="Proteomes" id="UP001501729">
    <property type="component" value="Unassembled WGS sequence"/>
</dbReference>
<keyword evidence="4" id="KW-1185">Reference proteome</keyword>
<dbReference type="InterPro" id="IPR036291">
    <property type="entry name" value="NAD(P)-bd_dom_sf"/>
</dbReference>
<evidence type="ECO:0000313" key="3">
    <source>
        <dbReference type="EMBL" id="GAA5049902.1"/>
    </source>
</evidence>
<feature type="compositionally biased region" description="Polar residues" evidence="1">
    <location>
        <begin position="266"/>
        <end position="276"/>
    </location>
</feature>
<feature type="domain" description="NAD(P)-binding" evidence="2">
    <location>
        <begin position="9"/>
        <end position="146"/>
    </location>
</feature>
<comment type="caution">
    <text evidence="3">The sequence shown here is derived from an EMBL/GenBank/DDBJ whole genome shotgun (WGS) entry which is preliminary data.</text>
</comment>
<protein>
    <submittedName>
        <fullName evidence="3">NAD(P)H-binding protein</fullName>
    </submittedName>
</protein>
<dbReference type="Gene3D" id="3.40.50.720">
    <property type="entry name" value="NAD(P)-binding Rossmann-like Domain"/>
    <property type="match status" value="1"/>
</dbReference>
<dbReference type="PANTHER" id="PTHR43162">
    <property type="match status" value="1"/>
</dbReference>
<dbReference type="EMBL" id="BAABKX010000007">
    <property type="protein sequence ID" value="GAA5049902.1"/>
    <property type="molecule type" value="Genomic_DNA"/>
</dbReference>
<dbReference type="AlphaFoldDB" id="A0AAV3UHA6"/>
<reference evidence="3 4" key="1">
    <citation type="journal article" date="2019" name="Int. J. Syst. Evol. Microbiol.">
        <title>The Global Catalogue of Microorganisms (GCM) 10K type strain sequencing project: providing services to taxonomists for standard genome sequencing and annotation.</title>
        <authorList>
            <consortium name="The Broad Institute Genomics Platform"/>
            <consortium name="The Broad Institute Genome Sequencing Center for Infectious Disease"/>
            <person name="Wu L."/>
            <person name="Ma J."/>
        </authorList>
    </citation>
    <scope>NUCLEOTIDE SEQUENCE [LARGE SCALE GENOMIC DNA]</scope>
    <source>
        <strain evidence="3 4">JCM 17504</strain>
    </source>
</reference>